<dbReference type="InterPro" id="IPR051409">
    <property type="entry name" value="Atypical_kinase_ADCK"/>
</dbReference>
<keyword evidence="3" id="KW-0547">Nucleotide-binding</keyword>
<evidence type="ECO:0000313" key="9">
    <source>
        <dbReference type="Proteomes" id="UP001153069"/>
    </source>
</evidence>
<dbReference type="Proteomes" id="UP001153069">
    <property type="component" value="Unassembled WGS sequence"/>
</dbReference>
<evidence type="ECO:0000256" key="3">
    <source>
        <dbReference type="ARBA" id="ARBA00022741"/>
    </source>
</evidence>
<feature type="compositionally biased region" description="Low complexity" evidence="5">
    <location>
        <begin position="54"/>
        <end position="75"/>
    </location>
</feature>
<dbReference type="GO" id="GO:0005524">
    <property type="term" value="F:ATP binding"/>
    <property type="evidence" value="ECO:0007669"/>
    <property type="project" value="UniProtKB-KW"/>
</dbReference>
<feature type="compositionally biased region" description="Basic and acidic residues" evidence="5">
    <location>
        <begin position="175"/>
        <end position="186"/>
    </location>
</feature>
<evidence type="ECO:0000259" key="7">
    <source>
        <dbReference type="Pfam" id="PF03109"/>
    </source>
</evidence>
<dbReference type="Pfam" id="PF03109">
    <property type="entry name" value="ABC1"/>
    <property type="match status" value="1"/>
</dbReference>
<feature type="compositionally biased region" description="Polar residues" evidence="5">
    <location>
        <begin position="76"/>
        <end position="92"/>
    </location>
</feature>
<dbReference type="EMBL" id="CAICTM010000197">
    <property type="protein sequence ID" value="CAB9504466.1"/>
    <property type="molecule type" value="Genomic_DNA"/>
</dbReference>
<dbReference type="InterPro" id="IPR034646">
    <property type="entry name" value="ADCK3_dom"/>
</dbReference>
<dbReference type="GO" id="GO:0016301">
    <property type="term" value="F:kinase activity"/>
    <property type="evidence" value="ECO:0007669"/>
    <property type="project" value="UniProtKB-KW"/>
</dbReference>
<comment type="caution">
    <text evidence="8">The sequence shown here is derived from an EMBL/GenBank/DDBJ whole genome shotgun (WGS) entry which is preliminary data.</text>
</comment>
<dbReference type="OrthoDB" id="201153at2759"/>
<feature type="domain" description="ABC1 atypical kinase-like" evidence="7">
    <location>
        <begin position="277"/>
        <end position="530"/>
    </location>
</feature>
<organism evidence="8 9">
    <name type="scientific">Seminavis robusta</name>
    <dbReference type="NCBI Taxonomy" id="568900"/>
    <lineage>
        <taxon>Eukaryota</taxon>
        <taxon>Sar</taxon>
        <taxon>Stramenopiles</taxon>
        <taxon>Ochrophyta</taxon>
        <taxon>Bacillariophyta</taxon>
        <taxon>Bacillariophyceae</taxon>
        <taxon>Bacillariophycidae</taxon>
        <taxon>Naviculales</taxon>
        <taxon>Naviculaceae</taxon>
        <taxon>Seminavis</taxon>
    </lineage>
</organism>
<dbReference type="CDD" id="cd13970">
    <property type="entry name" value="ABC1_ADCK3"/>
    <property type="match status" value="1"/>
</dbReference>
<keyword evidence="6" id="KW-0732">Signal</keyword>
<dbReference type="SUPFAM" id="SSF56112">
    <property type="entry name" value="Protein kinase-like (PK-like)"/>
    <property type="match status" value="1"/>
</dbReference>
<feature type="region of interest" description="Disordered" evidence="5">
    <location>
        <begin position="54"/>
        <end position="192"/>
    </location>
</feature>
<evidence type="ECO:0000256" key="4">
    <source>
        <dbReference type="ARBA" id="ARBA00022840"/>
    </source>
</evidence>
<dbReference type="PANTHER" id="PTHR43851">
    <property type="match status" value="1"/>
</dbReference>
<gene>
    <name evidence="8" type="ORF">SEMRO_198_G084030.1</name>
</gene>
<dbReference type="PANTHER" id="PTHR43851:SF3">
    <property type="entry name" value="COENZYME Q8"/>
    <property type="match status" value="1"/>
</dbReference>
<keyword evidence="8" id="KW-0418">Kinase</keyword>
<accession>A0A9N8DPQ0</accession>
<evidence type="ECO:0000256" key="2">
    <source>
        <dbReference type="ARBA" id="ARBA00022679"/>
    </source>
</evidence>
<sequence>MASSGWIRVAAGIRLVASAAAKQASHEATSVAARTAQHGVDLAANLRNVGGVMQQQPTATTPQPPNNNNESHNPPTVNGHQAASLNPESESNNSDDDPMLASTTATHHNVHSEQEPPAPKPPPINPLFHAPKAESVTPLVEPEPQIEDSPVKSPPEPPESRMTNNQENNDPDDNEPPHTDYQRLQEGKAVPSTRVGRAMGFASLGIGLTVGALGEGLGRLTGTSSSGSNIVMNDSNADRLAASLCRMRGAALKMGQMLSIQDESLLPPELTRALKQVRQGADAMPDYQLQAQLKAQLGDKQQEPKFVSFDKLPFAAASVGQCHRAKIVIDDQNQNQQPKDVVVKVQYPGVGQSIESDLKNLAMLVQWTGAAPKGLFLDNVIRVGTEELKVECDYLREAAAQERMKQLVEADPILVQNRFVVPEVFHHLTTEQVITTAFCPGGTIDKVSHLDQNERNRIARTILYLTIQELFVWRFMQTDPNWGNFLYDVGTQTTSLIDFGATREYSKEFVDGYLRIVWASSNKDEDRLMAQSYKMGFLTGEENEIMLHAHKQSGYTVGEPFRTHEPFDFRGSQLSTRMGQHTSAFMKHRLTPPPNEVYTLHRKLAGAFMLCIKLGAVIRCRDLLENVISNHVFEDGLDPPALQQGMQPTSQ</sequence>
<keyword evidence="2" id="KW-0808">Transferase</keyword>
<keyword evidence="9" id="KW-1185">Reference proteome</keyword>
<dbReference type="InterPro" id="IPR004147">
    <property type="entry name" value="ABC1_dom"/>
</dbReference>
<evidence type="ECO:0000256" key="5">
    <source>
        <dbReference type="SAM" id="MobiDB-lite"/>
    </source>
</evidence>
<proteinExistence type="inferred from homology"/>
<dbReference type="AlphaFoldDB" id="A0A9N8DPQ0"/>
<reference evidence="8" key="1">
    <citation type="submission" date="2020-06" db="EMBL/GenBank/DDBJ databases">
        <authorList>
            <consortium name="Plant Systems Biology data submission"/>
        </authorList>
    </citation>
    <scope>NUCLEOTIDE SEQUENCE</scope>
    <source>
        <strain evidence="8">D6</strain>
    </source>
</reference>
<feature type="compositionally biased region" description="Pro residues" evidence="5">
    <location>
        <begin position="116"/>
        <end position="125"/>
    </location>
</feature>
<keyword evidence="4" id="KW-0067">ATP-binding</keyword>
<dbReference type="GO" id="GO:0006744">
    <property type="term" value="P:ubiquinone biosynthetic process"/>
    <property type="evidence" value="ECO:0007669"/>
    <property type="project" value="TreeGrafter"/>
</dbReference>
<evidence type="ECO:0000256" key="1">
    <source>
        <dbReference type="ARBA" id="ARBA00009670"/>
    </source>
</evidence>
<name>A0A9N8DPQ0_9STRA</name>
<evidence type="ECO:0000256" key="6">
    <source>
        <dbReference type="SAM" id="SignalP"/>
    </source>
</evidence>
<protein>
    <submittedName>
        <fullName evidence="8">Atypical kinase coq-8, mitochondrial</fullName>
    </submittedName>
</protein>
<evidence type="ECO:0000313" key="8">
    <source>
        <dbReference type="EMBL" id="CAB9504466.1"/>
    </source>
</evidence>
<dbReference type="InterPro" id="IPR011009">
    <property type="entry name" value="Kinase-like_dom_sf"/>
</dbReference>
<feature type="chain" id="PRO_5040402923" evidence="6">
    <location>
        <begin position="22"/>
        <end position="651"/>
    </location>
</feature>
<feature type="signal peptide" evidence="6">
    <location>
        <begin position="1"/>
        <end position="21"/>
    </location>
</feature>
<comment type="similarity">
    <text evidence="1">Belongs to the protein kinase superfamily. ADCK protein kinase family.</text>
</comment>